<dbReference type="GO" id="GO:0016603">
    <property type="term" value="F:glutaminyl-peptide cyclotransferase activity"/>
    <property type="evidence" value="ECO:0007669"/>
    <property type="project" value="InterPro"/>
</dbReference>
<dbReference type="InterPro" id="IPR007788">
    <property type="entry name" value="QCT"/>
</dbReference>
<gene>
    <name evidence="1" type="ordered locus">Plabr_4404</name>
</gene>
<dbReference type="PANTHER" id="PTHR31270">
    <property type="entry name" value="GLUTAMINYL-PEPTIDE CYCLOTRANSFERASE"/>
    <property type="match status" value="1"/>
</dbReference>
<proteinExistence type="predicted"/>
<dbReference type="Proteomes" id="UP000006860">
    <property type="component" value="Chromosome"/>
</dbReference>
<name>F0SKJ6_RUBBR</name>
<dbReference type="STRING" id="756272.Plabr_4404"/>
<dbReference type="KEGG" id="pbs:Plabr_4404"/>
<dbReference type="OrthoDB" id="9783700at2"/>
<reference evidence="2" key="1">
    <citation type="submission" date="2011-02" db="EMBL/GenBank/DDBJ databases">
        <title>The complete genome of Planctomyces brasiliensis DSM 5305.</title>
        <authorList>
            <person name="Lucas S."/>
            <person name="Copeland A."/>
            <person name="Lapidus A."/>
            <person name="Bruce D."/>
            <person name="Goodwin L."/>
            <person name="Pitluck S."/>
            <person name="Kyrpides N."/>
            <person name="Mavromatis K."/>
            <person name="Pagani I."/>
            <person name="Ivanova N."/>
            <person name="Ovchinnikova G."/>
            <person name="Lu M."/>
            <person name="Detter J.C."/>
            <person name="Han C."/>
            <person name="Land M."/>
            <person name="Hauser L."/>
            <person name="Markowitz V."/>
            <person name="Cheng J.-F."/>
            <person name="Hugenholtz P."/>
            <person name="Woyke T."/>
            <person name="Wu D."/>
            <person name="Tindall B."/>
            <person name="Pomrenke H.G."/>
            <person name="Brambilla E."/>
            <person name="Klenk H.-P."/>
            <person name="Eisen J.A."/>
        </authorList>
    </citation>
    <scope>NUCLEOTIDE SEQUENCE [LARGE SCALE GENOMIC DNA]</scope>
    <source>
        <strain evidence="2">ATCC 49424 / DSM 5305 / JCM 21570 / NBRC 103401 / IFAM 1448</strain>
    </source>
</reference>
<organism evidence="1 2">
    <name type="scientific">Rubinisphaera brasiliensis (strain ATCC 49424 / DSM 5305 / JCM 21570 / IAM 15109 / NBRC 103401 / IFAM 1448)</name>
    <name type="common">Planctomyces brasiliensis</name>
    <dbReference type="NCBI Taxonomy" id="756272"/>
    <lineage>
        <taxon>Bacteria</taxon>
        <taxon>Pseudomonadati</taxon>
        <taxon>Planctomycetota</taxon>
        <taxon>Planctomycetia</taxon>
        <taxon>Planctomycetales</taxon>
        <taxon>Planctomycetaceae</taxon>
        <taxon>Rubinisphaera</taxon>
    </lineage>
</organism>
<evidence type="ECO:0000313" key="2">
    <source>
        <dbReference type="Proteomes" id="UP000006860"/>
    </source>
</evidence>
<dbReference type="HOGENOM" id="CLU_060272_2_2_0"/>
<evidence type="ECO:0000313" key="1">
    <source>
        <dbReference type="EMBL" id="ADY61977.1"/>
    </source>
</evidence>
<dbReference type="Pfam" id="PF05096">
    <property type="entry name" value="Glu_cyclase_2"/>
    <property type="match status" value="1"/>
</dbReference>
<keyword evidence="2" id="KW-1185">Reference proteome</keyword>
<dbReference type="PANTHER" id="PTHR31270:SF1">
    <property type="entry name" value="GLUTAMINYL-PEPTIDE CYCLOTRANSFERASE"/>
    <property type="match status" value="1"/>
</dbReference>
<dbReference type="EMBL" id="CP002546">
    <property type="protein sequence ID" value="ADY61977.1"/>
    <property type="molecule type" value="Genomic_DNA"/>
</dbReference>
<dbReference type="Gene3D" id="2.130.10.10">
    <property type="entry name" value="YVTN repeat-like/Quinoprotein amine dehydrogenase"/>
    <property type="match status" value="1"/>
</dbReference>
<dbReference type="eggNOG" id="COG3823">
    <property type="taxonomic scope" value="Bacteria"/>
</dbReference>
<protein>
    <submittedName>
        <fullName evidence="1">Glutamine cyclotransferase</fullName>
    </submittedName>
</protein>
<dbReference type="SUPFAM" id="SSF50969">
    <property type="entry name" value="YVTN repeat-like/Quinoprotein amine dehydrogenase"/>
    <property type="match status" value="1"/>
</dbReference>
<dbReference type="InterPro" id="IPR011044">
    <property type="entry name" value="Quino_amine_DH_bsu"/>
</dbReference>
<accession>F0SKJ6</accession>
<dbReference type="InterPro" id="IPR015943">
    <property type="entry name" value="WD40/YVTN_repeat-like_dom_sf"/>
</dbReference>
<dbReference type="RefSeq" id="WP_013630682.1">
    <property type="nucleotide sequence ID" value="NC_015174.1"/>
</dbReference>
<sequence>METPSHNSSPRPRRWKIWTTVSVLAICLLCVGWASGQFQLRQPATHGVKVIAEYPHDRKSFTQGLIVYKDHLLEGTGQYGESRMLRVDLKTGEAKQQVSLPRQYFGEGIAIANGELFQLTWKSRVGFVYDPETLQLLRTVRYPGEGWGLTFDGEHLVMSDGSATLRFLDPKTFQVTRRVTVRDRQKPIRHLNELEFVNNEIWANIWYEDRIVRIDPRTGQVQGWIDLSGLKPLSIRWNREAVHNGIAWDPGSQRLFVTGKNWPSLFEIEITSDR</sequence>
<dbReference type="AlphaFoldDB" id="F0SKJ6"/>